<dbReference type="SUPFAM" id="SSF53756">
    <property type="entry name" value="UDP-Glycosyltransferase/glycogen phosphorylase"/>
    <property type="match status" value="1"/>
</dbReference>
<dbReference type="PANTHER" id="PTHR45947:SF15">
    <property type="entry name" value="TEICHURONIC ACID BIOSYNTHESIS GLYCOSYLTRANSFERASE TUAC-RELATED"/>
    <property type="match status" value="1"/>
</dbReference>
<name>A0A5C6U3S4_9BURK</name>
<evidence type="ECO:0000313" key="1">
    <source>
        <dbReference type="EMBL" id="TXC66405.1"/>
    </source>
</evidence>
<evidence type="ECO:0000313" key="2">
    <source>
        <dbReference type="Proteomes" id="UP000321832"/>
    </source>
</evidence>
<proteinExistence type="predicted"/>
<sequence length="203" mass="21622">MRHLATVLPLRSGAAVDGAHRRRWPPGRDQGVRALVRACALLRDEGVAFSCRIIGDGPLRASLQQLIDSESLAAHVVLAGAMPQEAVRKELREASMFVLPSVVTRTGDRDGIPVALMEAMALGVPVVSTYVSGIPELIEHGVSGQLAQPASPVELAACMRTTLALSEQERQRQCAAARRTVEEGFDISKEAARLLGAVTARTA</sequence>
<gene>
    <name evidence="1" type="ORF">FSC37_12845</name>
</gene>
<protein>
    <submittedName>
        <fullName evidence="1">Glycosyltransferase</fullName>
    </submittedName>
</protein>
<organism evidence="1 2">
    <name type="scientific">Piscinibacter aquaticus</name>
    <dbReference type="NCBI Taxonomy" id="392597"/>
    <lineage>
        <taxon>Bacteria</taxon>
        <taxon>Pseudomonadati</taxon>
        <taxon>Pseudomonadota</taxon>
        <taxon>Betaproteobacteria</taxon>
        <taxon>Burkholderiales</taxon>
        <taxon>Sphaerotilaceae</taxon>
        <taxon>Piscinibacter</taxon>
    </lineage>
</organism>
<keyword evidence="1" id="KW-0808">Transferase</keyword>
<dbReference type="AlphaFoldDB" id="A0A5C6U3S4"/>
<keyword evidence="2" id="KW-1185">Reference proteome</keyword>
<dbReference type="EMBL" id="VOPW01000001">
    <property type="protein sequence ID" value="TXC66405.1"/>
    <property type="molecule type" value="Genomic_DNA"/>
</dbReference>
<dbReference type="Pfam" id="PF13692">
    <property type="entry name" value="Glyco_trans_1_4"/>
    <property type="match status" value="1"/>
</dbReference>
<accession>A0A5C6U3S4</accession>
<comment type="caution">
    <text evidence="1">The sequence shown here is derived from an EMBL/GenBank/DDBJ whole genome shotgun (WGS) entry which is preliminary data.</text>
</comment>
<reference evidence="1 2" key="1">
    <citation type="submission" date="2019-08" db="EMBL/GenBank/DDBJ databases">
        <authorList>
            <person name="Khan S.A."/>
            <person name="Jeon C.O."/>
            <person name="Jeong S.E."/>
        </authorList>
    </citation>
    <scope>NUCLEOTIDE SEQUENCE [LARGE SCALE GENOMIC DNA]</scope>
    <source>
        <strain evidence="2">IMCC1728</strain>
    </source>
</reference>
<dbReference type="Gene3D" id="3.40.50.2000">
    <property type="entry name" value="Glycogen Phosphorylase B"/>
    <property type="match status" value="1"/>
</dbReference>
<dbReference type="InterPro" id="IPR050194">
    <property type="entry name" value="Glycosyltransferase_grp1"/>
</dbReference>
<dbReference type="GO" id="GO:0016757">
    <property type="term" value="F:glycosyltransferase activity"/>
    <property type="evidence" value="ECO:0007669"/>
    <property type="project" value="TreeGrafter"/>
</dbReference>
<dbReference type="Proteomes" id="UP000321832">
    <property type="component" value="Unassembled WGS sequence"/>
</dbReference>
<dbReference type="PANTHER" id="PTHR45947">
    <property type="entry name" value="SULFOQUINOVOSYL TRANSFERASE SQD2"/>
    <property type="match status" value="1"/>
</dbReference>